<evidence type="ECO:0000259" key="2">
    <source>
        <dbReference type="Pfam" id="PF24845"/>
    </source>
</evidence>
<sequence length="286" mass="29729">MSYRNEQYGSGSGASSNYYDQNQDFSRNDSYGNQGGNQNHGRQENYGNSGDNYGSHGGNQGGYGQESYGNSNSNYGRQESHGNQGYGQESYGNSNSNSNYGQESHGRRNSNSNYGDDDFSSAASHAQEHHSSEDKSLFSSALSFIQERKGKYSGSEGEVDEQHAVNAHQAMYGSGSSSQNHDSNTVGAGAAMQALKMFTGGGSGGSSSDGGMDKNKLIGLAMAQAGKLWDEKQSSGGNVSGDKQTAVNSAAEMALKMYMKSQGGGIGGTGGAGGASGLLSLASKFL</sequence>
<feature type="compositionally biased region" description="Low complexity" evidence="1">
    <location>
        <begin position="86"/>
        <end position="103"/>
    </location>
</feature>
<name>A0A9W4J6B7_9EURO</name>
<dbReference type="AlphaFoldDB" id="A0A9W4J6B7"/>
<comment type="caution">
    <text evidence="3">The sequence shown here is derived from an EMBL/GenBank/DDBJ whole genome shotgun (WGS) entry which is preliminary data.</text>
</comment>
<reference evidence="3" key="1">
    <citation type="submission" date="2021-07" db="EMBL/GenBank/DDBJ databases">
        <authorList>
            <person name="Branca A.L. A."/>
        </authorList>
    </citation>
    <scope>NUCLEOTIDE SEQUENCE</scope>
</reference>
<dbReference type="Pfam" id="PF24845">
    <property type="entry name" value="DUF7721"/>
    <property type="match status" value="1"/>
</dbReference>
<evidence type="ECO:0000256" key="1">
    <source>
        <dbReference type="SAM" id="MobiDB-lite"/>
    </source>
</evidence>
<dbReference type="OrthoDB" id="2290255at2759"/>
<feature type="compositionally biased region" description="Low complexity" evidence="1">
    <location>
        <begin position="65"/>
        <end position="76"/>
    </location>
</feature>
<evidence type="ECO:0000313" key="4">
    <source>
        <dbReference type="Proteomes" id="UP001152646"/>
    </source>
</evidence>
<organism evidence="3 4">
    <name type="scientific">Penicillium salamii</name>
    <dbReference type="NCBI Taxonomy" id="1612424"/>
    <lineage>
        <taxon>Eukaryota</taxon>
        <taxon>Fungi</taxon>
        <taxon>Dikarya</taxon>
        <taxon>Ascomycota</taxon>
        <taxon>Pezizomycotina</taxon>
        <taxon>Eurotiomycetes</taxon>
        <taxon>Eurotiomycetidae</taxon>
        <taxon>Eurotiales</taxon>
        <taxon>Aspergillaceae</taxon>
        <taxon>Penicillium</taxon>
    </lineage>
</organism>
<dbReference type="PANTHER" id="PTHR39477:SF1">
    <property type="entry name" value="BETA-FLANKING PROTEIN"/>
    <property type="match status" value="1"/>
</dbReference>
<gene>
    <name evidence="3" type="ORF">PSALAMII_LOCUS6161</name>
</gene>
<proteinExistence type="predicted"/>
<dbReference type="PANTHER" id="PTHR39477">
    <property type="entry name" value="CHROMOSOME 8, WHOLE GENOME SHOTGUN SEQUENCE"/>
    <property type="match status" value="1"/>
</dbReference>
<feature type="compositionally biased region" description="Basic and acidic residues" evidence="1">
    <location>
        <begin position="126"/>
        <end position="136"/>
    </location>
</feature>
<dbReference type="InterPro" id="IPR056138">
    <property type="entry name" value="DUF7721"/>
</dbReference>
<protein>
    <recommendedName>
        <fullName evidence="2">DUF7721 domain-containing protein</fullName>
    </recommendedName>
</protein>
<feature type="compositionally biased region" description="Polar residues" evidence="1">
    <location>
        <begin position="20"/>
        <end position="31"/>
    </location>
</feature>
<feature type="domain" description="DUF7721" evidence="2">
    <location>
        <begin position="118"/>
        <end position="202"/>
    </location>
</feature>
<accession>A0A9W4J6B7</accession>
<dbReference type="Proteomes" id="UP001152646">
    <property type="component" value="Unassembled WGS sequence"/>
</dbReference>
<feature type="compositionally biased region" description="Gly residues" evidence="1">
    <location>
        <begin position="55"/>
        <end position="64"/>
    </location>
</feature>
<evidence type="ECO:0000313" key="3">
    <source>
        <dbReference type="EMBL" id="CAG8382356.1"/>
    </source>
</evidence>
<dbReference type="EMBL" id="CAJVPA010000188">
    <property type="protein sequence ID" value="CAG8382356.1"/>
    <property type="molecule type" value="Genomic_DNA"/>
</dbReference>
<feature type="region of interest" description="Disordered" evidence="1">
    <location>
        <begin position="1"/>
        <end position="136"/>
    </location>
</feature>